<dbReference type="PANTHER" id="PTHR37533:SF2">
    <property type="entry name" value="FLAGELLAR HOOK-LENGTH CONTROL PROTEIN"/>
    <property type="match status" value="1"/>
</dbReference>
<keyword evidence="4" id="KW-0282">Flagellum</keyword>
<keyword evidence="5" id="KW-1185">Reference proteome</keyword>
<dbReference type="Pfam" id="PF02120">
    <property type="entry name" value="Flg_hook"/>
    <property type="match status" value="1"/>
</dbReference>
<proteinExistence type="predicted"/>
<keyword evidence="4" id="KW-0969">Cilium</keyword>
<name>A0ABV8KBZ2_9BACL</name>
<feature type="domain" description="Flagellar hook-length control protein-like C-terminal" evidence="3">
    <location>
        <begin position="337"/>
        <end position="414"/>
    </location>
</feature>
<feature type="region of interest" description="Disordered" evidence="2">
    <location>
        <begin position="1"/>
        <end position="100"/>
    </location>
</feature>
<dbReference type="InterPro" id="IPR038610">
    <property type="entry name" value="FliK-like_C_sf"/>
</dbReference>
<sequence>MPMTTMMPMAAVQPAPTANTQPSSTNKSSMSDKGASGDFSKKLDQTMKNANGKPDVDQNKADPLNNTETQASESEAAAKTQGAENADSTSETKGTQTLSENPTAEELAAFVESLLAQLGERNAADQDEPVTPEDMTRILGDMDNLLAMLESIPQLQQAIIQSQQTQAVDVAVGATGEETAIGTLQGMLKELQAVIQQDKTGIISKEQMAAITKQVKAVDQAVNGSNAAPAIQSGNADAATYASASAPSSHLNRMGAQLLHASVLTTVVPTEEAASTETAVTAQTQETTSAEGTIVPIAVTPQDNQPRLDPTGKLIMPQPVPAEKFAETMKDMLVNQFNVKTKDGLSEATISLAPAHLGQVDIRIAVQNGQLTAVFVAESAAAKDMLENQIAQLRSQLQTQGLQVERLEVTQSSNAFESNMFHSGQGKGARNQHSTKQGSSNRDAINEINGFNPEAEQAAVEQAVTRTLGFGREINTTV</sequence>
<feature type="compositionally biased region" description="Low complexity" evidence="2">
    <location>
        <begin position="1"/>
        <end position="18"/>
    </location>
</feature>
<evidence type="ECO:0000256" key="2">
    <source>
        <dbReference type="SAM" id="MobiDB-lite"/>
    </source>
</evidence>
<dbReference type="PANTHER" id="PTHR37533">
    <property type="entry name" value="FLAGELLAR HOOK-LENGTH CONTROL PROTEIN"/>
    <property type="match status" value="1"/>
</dbReference>
<dbReference type="RefSeq" id="WP_377722148.1">
    <property type="nucleotide sequence ID" value="NZ_JBHSAM010000036.1"/>
</dbReference>
<accession>A0ABV8KBZ2</accession>
<gene>
    <name evidence="4" type="ORF">ACFOZ8_28500</name>
</gene>
<evidence type="ECO:0000256" key="1">
    <source>
        <dbReference type="SAM" id="Coils"/>
    </source>
</evidence>
<protein>
    <submittedName>
        <fullName evidence="4">Flagellar hook-length control protein FliK</fullName>
    </submittedName>
</protein>
<dbReference type="InterPro" id="IPR021136">
    <property type="entry name" value="Flagellar_hook_control-like_C"/>
</dbReference>
<dbReference type="Gene3D" id="3.30.750.140">
    <property type="match status" value="1"/>
</dbReference>
<evidence type="ECO:0000313" key="5">
    <source>
        <dbReference type="Proteomes" id="UP001595715"/>
    </source>
</evidence>
<feature type="compositionally biased region" description="Polar residues" evidence="2">
    <location>
        <begin position="431"/>
        <end position="443"/>
    </location>
</feature>
<dbReference type="InterPro" id="IPR052563">
    <property type="entry name" value="FliK"/>
</dbReference>
<evidence type="ECO:0000259" key="3">
    <source>
        <dbReference type="Pfam" id="PF02120"/>
    </source>
</evidence>
<feature type="coiled-coil region" evidence="1">
    <location>
        <begin position="376"/>
        <end position="410"/>
    </location>
</feature>
<dbReference type="CDD" id="cd17470">
    <property type="entry name" value="T3SS_Flik_C"/>
    <property type="match status" value="1"/>
</dbReference>
<keyword evidence="1" id="KW-0175">Coiled coil</keyword>
<feature type="compositionally biased region" description="Polar residues" evidence="2">
    <location>
        <begin position="19"/>
        <end position="31"/>
    </location>
</feature>
<reference evidence="5" key="1">
    <citation type="journal article" date="2019" name="Int. J. Syst. Evol. Microbiol.">
        <title>The Global Catalogue of Microorganisms (GCM) 10K type strain sequencing project: providing services to taxonomists for standard genome sequencing and annotation.</title>
        <authorList>
            <consortium name="The Broad Institute Genomics Platform"/>
            <consortium name="The Broad Institute Genome Sequencing Center for Infectious Disease"/>
            <person name="Wu L."/>
            <person name="Ma J."/>
        </authorList>
    </citation>
    <scope>NUCLEOTIDE SEQUENCE [LARGE SCALE GENOMIC DNA]</scope>
    <source>
        <strain evidence="5">IBRC-M 10987</strain>
    </source>
</reference>
<keyword evidence="4" id="KW-0966">Cell projection</keyword>
<dbReference type="Proteomes" id="UP001595715">
    <property type="component" value="Unassembled WGS sequence"/>
</dbReference>
<organism evidence="4 5">
    <name type="scientific">Paenibacillus xanthanilyticus</name>
    <dbReference type="NCBI Taxonomy" id="1783531"/>
    <lineage>
        <taxon>Bacteria</taxon>
        <taxon>Bacillati</taxon>
        <taxon>Bacillota</taxon>
        <taxon>Bacilli</taxon>
        <taxon>Bacillales</taxon>
        <taxon>Paenibacillaceae</taxon>
        <taxon>Paenibacillus</taxon>
    </lineage>
</organism>
<dbReference type="EMBL" id="JBHSAM010000036">
    <property type="protein sequence ID" value="MFC4103564.1"/>
    <property type="molecule type" value="Genomic_DNA"/>
</dbReference>
<evidence type="ECO:0000313" key="4">
    <source>
        <dbReference type="EMBL" id="MFC4103564.1"/>
    </source>
</evidence>
<feature type="compositionally biased region" description="Polar residues" evidence="2">
    <location>
        <begin position="82"/>
        <end position="100"/>
    </location>
</feature>
<comment type="caution">
    <text evidence="4">The sequence shown here is derived from an EMBL/GenBank/DDBJ whole genome shotgun (WGS) entry which is preliminary data.</text>
</comment>
<feature type="region of interest" description="Disordered" evidence="2">
    <location>
        <begin position="418"/>
        <end position="447"/>
    </location>
</feature>